<name>A0A8S3XL30_PARAO</name>
<dbReference type="PANTHER" id="PTHR46599:SF3">
    <property type="entry name" value="PIGGYBAC TRANSPOSABLE ELEMENT-DERIVED PROTEIN 4"/>
    <property type="match status" value="1"/>
</dbReference>
<organism evidence="3 4">
    <name type="scientific">Parnassius apollo</name>
    <name type="common">Apollo butterfly</name>
    <name type="synonym">Papilio apollo</name>
    <dbReference type="NCBI Taxonomy" id="110799"/>
    <lineage>
        <taxon>Eukaryota</taxon>
        <taxon>Metazoa</taxon>
        <taxon>Ecdysozoa</taxon>
        <taxon>Arthropoda</taxon>
        <taxon>Hexapoda</taxon>
        <taxon>Insecta</taxon>
        <taxon>Pterygota</taxon>
        <taxon>Neoptera</taxon>
        <taxon>Endopterygota</taxon>
        <taxon>Lepidoptera</taxon>
        <taxon>Glossata</taxon>
        <taxon>Ditrysia</taxon>
        <taxon>Papilionoidea</taxon>
        <taxon>Papilionidae</taxon>
        <taxon>Parnassiinae</taxon>
        <taxon>Parnassini</taxon>
        <taxon>Parnassius</taxon>
        <taxon>Parnassius</taxon>
    </lineage>
</organism>
<sequence>MNDARDYVAAENDKGITVMKWRDKREVSLLSTKHSTKFVKTSNRRSQTANKPQIVIDYNKAKSAVDLSDQMTAYSSPLRKTMKWYRMLACELLWNIAIVNAMVLYKTTYNKALFM</sequence>
<keyword evidence="1" id="KW-0812">Transmembrane</keyword>
<dbReference type="InterPro" id="IPR029526">
    <property type="entry name" value="PGBD"/>
</dbReference>
<reference evidence="3" key="1">
    <citation type="submission" date="2021-04" db="EMBL/GenBank/DDBJ databases">
        <authorList>
            <person name="Tunstrom K."/>
        </authorList>
    </citation>
    <scope>NUCLEOTIDE SEQUENCE</scope>
</reference>
<evidence type="ECO:0000256" key="1">
    <source>
        <dbReference type="SAM" id="Phobius"/>
    </source>
</evidence>
<feature type="transmembrane region" description="Helical" evidence="1">
    <location>
        <begin position="84"/>
        <end position="105"/>
    </location>
</feature>
<feature type="domain" description="PiggyBac transposable element-derived protein" evidence="2">
    <location>
        <begin position="9"/>
        <end position="102"/>
    </location>
</feature>
<protein>
    <submittedName>
        <fullName evidence="3">(apollo) hypothetical protein</fullName>
    </submittedName>
</protein>
<keyword evidence="1" id="KW-0472">Membrane</keyword>
<accession>A0A8S3XL30</accession>
<comment type="caution">
    <text evidence="3">The sequence shown here is derived from an EMBL/GenBank/DDBJ whole genome shotgun (WGS) entry which is preliminary data.</text>
</comment>
<dbReference type="Pfam" id="PF13843">
    <property type="entry name" value="DDE_Tnp_1_7"/>
    <property type="match status" value="1"/>
</dbReference>
<proteinExistence type="predicted"/>
<gene>
    <name evidence="3" type="ORF">PAPOLLO_LOCUS18584</name>
</gene>
<dbReference type="EMBL" id="CAJQZP010001176">
    <property type="protein sequence ID" value="CAG5026329.1"/>
    <property type="molecule type" value="Genomic_DNA"/>
</dbReference>
<keyword evidence="4" id="KW-1185">Reference proteome</keyword>
<dbReference type="PANTHER" id="PTHR46599">
    <property type="entry name" value="PIGGYBAC TRANSPOSABLE ELEMENT-DERIVED PROTEIN 4"/>
    <property type="match status" value="1"/>
</dbReference>
<evidence type="ECO:0000313" key="4">
    <source>
        <dbReference type="Proteomes" id="UP000691718"/>
    </source>
</evidence>
<dbReference type="Proteomes" id="UP000691718">
    <property type="component" value="Unassembled WGS sequence"/>
</dbReference>
<keyword evidence="1" id="KW-1133">Transmembrane helix</keyword>
<evidence type="ECO:0000313" key="3">
    <source>
        <dbReference type="EMBL" id="CAG5026329.1"/>
    </source>
</evidence>
<evidence type="ECO:0000259" key="2">
    <source>
        <dbReference type="Pfam" id="PF13843"/>
    </source>
</evidence>
<dbReference type="AlphaFoldDB" id="A0A8S3XL30"/>
<dbReference type="OrthoDB" id="5876240at2759"/>